<comment type="caution">
    <text evidence="2">The sequence shown here is derived from an EMBL/GenBank/DDBJ whole genome shotgun (WGS) entry which is preliminary data.</text>
</comment>
<accession>A0A016TYW2</accession>
<feature type="signal peptide" evidence="1">
    <location>
        <begin position="1"/>
        <end position="18"/>
    </location>
</feature>
<dbReference type="EMBL" id="JARK01001404">
    <property type="protein sequence ID" value="EYC07971.1"/>
    <property type="molecule type" value="Genomic_DNA"/>
</dbReference>
<feature type="chain" id="PRO_5001488578" evidence="1">
    <location>
        <begin position="19"/>
        <end position="88"/>
    </location>
</feature>
<gene>
    <name evidence="2" type="primary">Acey_s0068.g228</name>
    <name evidence="2" type="ORF">Y032_0068g228</name>
</gene>
<keyword evidence="1" id="KW-0732">Signal</keyword>
<keyword evidence="3" id="KW-1185">Reference proteome</keyword>
<dbReference type="AlphaFoldDB" id="A0A016TYW2"/>
<proteinExistence type="predicted"/>
<evidence type="ECO:0000313" key="2">
    <source>
        <dbReference type="EMBL" id="EYC07971.1"/>
    </source>
</evidence>
<name>A0A016TYW2_9BILA</name>
<sequence length="88" mass="10050">MWTMFLLFLLFTIERGNCDCFQSIADLPNLDELKDCTAVNSAEIRQCVDEYIQDVPINPTSPLWELLDPDNLLAAVRCQIKMSTPKGR</sequence>
<dbReference type="Proteomes" id="UP000024635">
    <property type="component" value="Unassembled WGS sequence"/>
</dbReference>
<evidence type="ECO:0000313" key="3">
    <source>
        <dbReference type="Proteomes" id="UP000024635"/>
    </source>
</evidence>
<protein>
    <submittedName>
        <fullName evidence="2">Uncharacterized protein</fullName>
    </submittedName>
</protein>
<dbReference type="OrthoDB" id="10538673at2759"/>
<evidence type="ECO:0000256" key="1">
    <source>
        <dbReference type="SAM" id="SignalP"/>
    </source>
</evidence>
<organism evidence="2 3">
    <name type="scientific">Ancylostoma ceylanicum</name>
    <dbReference type="NCBI Taxonomy" id="53326"/>
    <lineage>
        <taxon>Eukaryota</taxon>
        <taxon>Metazoa</taxon>
        <taxon>Ecdysozoa</taxon>
        <taxon>Nematoda</taxon>
        <taxon>Chromadorea</taxon>
        <taxon>Rhabditida</taxon>
        <taxon>Rhabditina</taxon>
        <taxon>Rhabditomorpha</taxon>
        <taxon>Strongyloidea</taxon>
        <taxon>Ancylostomatidae</taxon>
        <taxon>Ancylostomatinae</taxon>
        <taxon>Ancylostoma</taxon>
    </lineage>
</organism>
<reference evidence="3" key="1">
    <citation type="journal article" date="2015" name="Nat. Genet.">
        <title>The genome and transcriptome of the zoonotic hookworm Ancylostoma ceylanicum identify infection-specific gene families.</title>
        <authorList>
            <person name="Schwarz E.M."/>
            <person name="Hu Y."/>
            <person name="Antoshechkin I."/>
            <person name="Miller M.M."/>
            <person name="Sternberg P.W."/>
            <person name="Aroian R.V."/>
        </authorList>
    </citation>
    <scope>NUCLEOTIDE SEQUENCE</scope>
    <source>
        <strain evidence="3">HY135</strain>
    </source>
</reference>